<gene>
    <name evidence="2" type="ORF">EII11_03880</name>
</gene>
<evidence type="ECO:0000313" key="2">
    <source>
        <dbReference type="EMBL" id="RRC95992.1"/>
    </source>
</evidence>
<dbReference type="AlphaFoldDB" id="A0A3P1SI42"/>
<evidence type="ECO:0008006" key="4">
    <source>
        <dbReference type="Google" id="ProtNLM"/>
    </source>
</evidence>
<reference evidence="2 3" key="1">
    <citation type="submission" date="2018-11" db="EMBL/GenBank/DDBJ databases">
        <title>Genomes From Bacteria Associated with the Canine Oral Cavity: a Test Case for Automated Genome-Based Taxonomic Assignment.</title>
        <authorList>
            <person name="Coil D.A."/>
            <person name="Jospin G."/>
            <person name="Darling A.E."/>
            <person name="Wallis C."/>
            <person name="Davis I.J."/>
            <person name="Harris S."/>
            <person name="Eisen J.A."/>
            <person name="Holcombe L.J."/>
            <person name="O'Flynn C."/>
        </authorList>
    </citation>
    <scope>NUCLEOTIDE SEQUENCE [LARGE SCALE GENOMIC DNA]</scope>
    <source>
        <strain evidence="2 3">OH770</strain>
    </source>
</reference>
<accession>A0A3P1SI42</accession>
<protein>
    <recommendedName>
        <fullName evidence="4">DUF4190 domain-containing protein</fullName>
    </recommendedName>
</protein>
<sequence length="118" mass="12152">MTTPYTPGPQGYSQQPGFGISPAEVESMRSNSTIVLILGILGLILIGPFGSIPAWVWGNSIVKKAEAAGVPADVVSSARIGKILGIIGTVLMIIAIVVVFLFFGAIMAAVLSGQIPTN</sequence>
<evidence type="ECO:0000256" key="1">
    <source>
        <dbReference type="SAM" id="Phobius"/>
    </source>
</evidence>
<keyword evidence="1" id="KW-0812">Transmembrane</keyword>
<keyword evidence="1" id="KW-0472">Membrane</keyword>
<proteinExistence type="predicted"/>
<name>A0A3P1SI42_9ACTO</name>
<keyword evidence="1" id="KW-1133">Transmembrane helix</keyword>
<dbReference type="RefSeq" id="WP_124868789.1">
    <property type="nucleotide sequence ID" value="NZ_RQZF01000002.1"/>
</dbReference>
<dbReference type="Proteomes" id="UP000280444">
    <property type="component" value="Unassembled WGS sequence"/>
</dbReference>
<feature type="transmembrane region" description="Helical" evidence="1">
    <location>
        <begin position="34"/>
        <end position="57"/>
    </location>
</feature>
<comment type="caution">
    <text evidence="2">The sequence shown here is derived from an EMBL/GenBank/DDBJ whole genome shotgun (WGS) entry which is preliminary data.</text>
</comment>
<dbReference type="OrthoDB" id="3260974at2"/>
<feature type="transmembrane region" description="Helical" evidence="1">
    <location>
        <begin position="83"/>
        <end position="111"/>
    </location>
</feature>
<keyword evidence="3" id="KW-1185">Reference proteome</keyword>
<organism evidence="2 3">
    <name type="scientific">Schaalia canis</name>
    <dbReference type="NCBI Taxonomy" id="100469"/>
    <lineage>
        <taxon>Bacteria</taxon>
        <taxon>Bacillati</taxon>
        <taxon>Actinomycetota</taxon>
        <taxon>Actinomycetes</taxon>
        <taxon>Actinomycetales</taxon>
        <taxon>Actinomycetaceae</taxon>
        <taxon>Schaalia</taxon>
    </lineage>
</organism>
<evidence type="ECO:0000313" key="3">
    <source>
        <dbReference type="Proteomes" id="UP000280444"/>
    </source>
</evidence>
<dbReference type="EMBL" id="RQZF01000002">
    <property type="protein sequence ID" value="RRC95992.1"/>
    <property type="molecule type" value="Genomic_DNA"/>
</dbReference>